<dbReference type="SUPFAM" id="SSF52833">
    <property type="entry name" value="Thioredoxin-like"/>
    <property type="match status" value="1"/>
</dbReference>
<keyword evidence="12" id="KW-1133">Transmembrane helix</keyword>
<dbReference type="Gene3D" id="1.25.40.10">
    <property type="entry name" value="Tetratricopeptide repeat domain"/>
    <property type="match status" value="1"/>
</dbReference>
<dbReference type="PROSITE" id="PS50076">
    <property type="entry name" value="DNAJ_2"/>
    <property type="match status" value="1"/>
</dbReference>
<feature type="repeat" description="TPR" evidence="10">
    <location>
        <begin position="759"/>
        <end position="792"/>
    </location>
</feature>
<accession>A0ABP0RXJ0</accession>
<dbReference type="SUPFAM" id="SSF54534">
    <property type="entry name" value="FKBP-like"/>
    <property type="match status" value="2"/>
</dbReference>
<dbReference type="Gene3D" id="1.10.287.110">
    <property type="entry name" value="DnaJ domain"/>
    <property type="match status" value="1"/>
</dbReference>
<keyword evidence="12" id="KW-0472">Membrane</keyword>
<comment type="subcellular location">
    <subcellularLocation>
        <location evidence="2">Cytoplasm</location>
    </subcellularLocation>
</comment>
<dbReference type="PROSITE" id="PS50293">
    <property type="entry name" value="TPR_REGION"/>
    <property type="match status" value="1"/>
</dbReference>
<evidence type="ECO:0000313" key="14">
    <source>
        <dbReference type="EMBL" id="CAK9105103.1"/>
    </source>
</evidence>
<keyword evidence="15" id="KW-1185">Reference proteome</keyword>
<evidence type="ECO:0000256" key="10">
    <source>
        <dbReference type="PROSITE-ProRule" id="PRU00339"/>
    </source>
</evidence>
<dbReference type="SMART" id="SM00271">
    <property type="entry name" value="DnaJ"/>
    <property type="match status" value="1"/>
</dbReference>
<dbReference type="Pfam" id="PF07719">
    <property type="entry name" value="TPR_2"/>
    <property type="match status" value="1"/>
</dbReference>
<dbReference type="InterPro" id="IPR036869">
    <property type="entry name" value="J_dom_sf"/>
</dbReference>
<evidence type="ECO:0000256" key="1">
    <source>
        <dbReference type="ARBA" id="ARBA00000971"/>
    </source>
</evidence>
<keyword evidence="4" id="KW-0963">Cytoplasm</keyword>
<proteinExistence type="predicted"/>
<evidence type="ECO:0000256" key="3">
    <source>
        <dbReference type="ARBA" id="ARBA00013194"/>
    </source>
</evidence>
<evidence type="ECO:0000256" key="11">
    <source>
        <dbReference type="SAM" id="MobiDB-lite"/>
    </source>
</evidence>
<evidence type="ECO:0000256" key="12">
    <source>
        <dbReference type="SAM" id="Phobius"/>
    </source>
</evidence>
<dbReference type="InterPro" id="IPR011990">
    <property type="entry name" value="TPR-like_helical_dom_sf"/>
</dbReference>
<keyword evidence="5" id="KW-0597">Phosphoprotein</keyword>
<dbReference type="InterPro" id="IPR019734">
    <property type="entry name" value="TPR_rpt"/>
</dbReference>
<dbReference type="InterPro" id="IPR001623">
    <property type="entry name" value="DnaJ_domain"/>
</dbReference>
<dbReference type="Pfam" id="PF00226">
    <property type="entry name" value="DnaJ"/>
    <property type="match status" value="1"/>
</dbReference>
<evidence type="ECO:0000256" key="7">
    <source>
        <dbReference type="ARBA" id="ARBA00022803"/>
    </source>
</evidence>
<dbReference type="EC" id="5.2.1.8" evidence="3"/>
<feature type="domain" description="J" evidence="13">
    <location>
        <begin position="109"/>
        <end position="181"/>
    </location>
</feature>
<dbReference type="SMART" id="SM00028">
    <property type="entry name" value="TPR"/>
    <property type="match status" value="3"/>
</dbReference>
<comment type="caution">
    <text evidence="14">The sequence shown here is derived from an EMBL/GenBank/DDBJ whole genome shotgun (WGS) entry which is preliminary data.</text>
</comment>
<comment type="catalytic activity">
    <reaction evidence="1">
        <text>[protein]-peptidylproline (omega=180) = [protein]-peptidylproline (omega=0)</text>
        <dbReference type="Rhea" id="RHEA:16237"/>
        <dbReference type="Rhea" id="RHEA-COMP:10747"/>
        <dbReference type="Rhea" id="RHEA-COMP:10748"/>
        <dbReference type="ChEBI" id="CHEBI:83833"/>
        <dbReference type="ChEBI" id="CHEBI:83834"/>
        <dbReference type="EC" id="5.2.1.8"/>
    </reaction>
</comment>
<evidence type="ECO:0000256" key="9">
    <source>
        <dbReference type="ARBA" id="ARBA00023235"/>
    </source>
</evidence>
<dbReference type="PRINTS" id="PR00625">
    <property type="entry name" value="JDOMAIN"/>
</dbReference>
<evidence type="ECO:0000259" key="13">
    <source>
        <dbReference type="PROSITE" id="PS50076"/>
    </source>
</evidence>
<dbReference type="PANTHER" id="PTHR46512:SF9">
    <property type="entry name" value="PEPTIDYLPROLYL ISOMERASE"/>
    <property type="match status" value="1"/>
</dbReference>
<protein>
    <recommendedName>
        <fullName evidence="3">peptidylprolyl isomerase</fullName>
        <ecNumber evidence="3">5.2.1.8</ecNumber>
    </recommendedName>
</protein>
<dbReference type="SUPFAM" id="SSF48452">
    <property type="entry name" value="TPR-like"/>
    <property type="match status" value="1"/>
</dbReference>
<dbReference type="PANTHER" id="PTHR46512">
    <property type="entry name" value="PEPTIDYLPROLYL ISOMERASE"/>
    <property type="match status" value="1"/>
</dbReference>
<dbReference type="Proteomes" id="UP001642484">
    <property type="component" value="Unassembled WGS sequence"/>
</dbReference>
<dbReference type="Gene3D" id="3.40.30.10">
    <property type="entry name" value="Glutaredoxin"/>
    <property type="match status" value="1"/>
</dbReference>
<keyword evidence="9" id="KW-0413">Isomerase</keyword>
<dbReference type="CDD" id="cd06257">
    <property type="entry name" value="DnaJ"/>
    <property type="match status" value="1"/>
</dbReference>
<sequence>MDAFEQMELQRQREARQRIVERFLRLILVGFVLDALKGSGEDSTKEDKKKKGNSKSSAGSEGLSVKSIKEKANTYGGPAVMFAFIVAMLAIRAAEEGYHPADHDEHEFNYYEVMGLTKGVDQMEIRKAYKALALKYHPDKNPDCSECAEKFGKISKAYDHVGDENTCSRDGAVRKVIQKVGKGLERPGQNDIVTLRFSTIQLDGSDNPPGSGSTESPEDDVVTVEMGDNHLPLAVEFAVKHMRVGEVAEVRAPAVYSAVTSPLCGRSLRTQPGVLPKTDKVKRRHRFLPAAPRAISEQAKKDLLNFRKAKQEATDKGETLAATSPPMFRARVELLGMVCILALTEDRSVTKRILQVGSSRRQPRKGDVVTFSYCLEGERDRSETCTLTLGEDKLPFSGLYHVLLSMKEEERCLARLSSAAALPEDSGEADPPQRSLEVSLLRWRRRDLLPVGPEVEASAQNGGAASCMLKTEIHQGPERRSHDIEAGSMVLAALAAGGGKASLLSWRMGEGAVPGYLDVAAASMRFCESAAFEASKSVQSCRPTGPSYQGQTPLRKLLVDELEPWLSDLLNVEAEVVLARGDVNEESPKEGAPHLLPIPSDWMMQGEVISWSDVSLPDDGRFKLVLLAATEAVDLCLLEEEGQLHFLELERAHGNALAKVGRFEEASEAYRRALDAVRRSPLYKALFPTERGHIQGAYIREACEGEHPLQKMSEEEASTRRGQLVALHLNLSLCATKAGLFALARRHAETALGAEPENAKALFRRGQAAAGQGDYEDALKDLQRAAELMPQDRGIRSEIQAVQRDLRAHREAYDSGRRAKKSLESQSSVELGLDDFETQVLRSNEVWFVQAYDPNDGSCKSFATGWEDVAHTYGEFASFGRLDVTKGELKSLLPFKPVLLPVVFRYARGMPVEHWMFSERMARQEDSAGGGKALMNFMEGHFPEFHRHHDAAELKRWWSSSEPRILVVGPSSSSLAAKAKDFMPVFRLAHVWEEFFDIASADAQVMVEVLGSDFAFERGQTWALVLRSSSGAITKEHVRNVRDMAPLIQDFISEEIQRQAPVATVRNYQQLCGDKALSQGTSKTYCLILVDASTEDTVKALRELESSQKAYYQEVQELRNTGEDSEEPFRIQPIRVASSSSRLPWKPAAPGPSFASIWAEASEARVFVLEMETRKFAAVKTPSLNEIFQNIAYEDLKLEDLHDEGPPLSRLFSDPETTLRREVSAFLSTSRGAICAYVLVALVVSVAPELELLQLAVPMVILVLVMMLASPTLFRKVISIFLVHDELVPDGMPTQLLDEAADAVFGDCEPPPSVLTRATVSSMALSREDAIGHFSSLRGM</sequence>
<keyword evidence="6" id="KW-0677">Repeat</keyword>
<reference evidence="14 15" key="1">
    <citation type="submission" date="2024-02" db="EMBL/GenBank/DDBJ databases">
        <authorList>
            <person name="Chen Y."/>
            <person name="Shah S."/>
            <person name="Dougan E. K."/>
            <person name="Thang M."/>
            <person name="Chan C."/>
        </authorList>
    </citation>
    <scope>NUCLEOTIDE SEQUENCE [LARGE SCALE GENOMIC DNA]</scope>
</reference>
<feature type="region of interest" description="Disordered" evidence="11">
    <location>
        <begin position="39"/>
        <end position="63"/>
    </location>
</feature>
<keyword evidence="12" id="KW-0812">Transmembrane</keyword>
<evidence type="ECO:0000256" key="4">
    <source>
        <dbReference type="ARBA" id="ARBA00022490"/>
    </source>
</evidence>
<feature type="compositionally biased region" description="Basic and acidic residues" evidence="11">
    <location>
        <begin position="39"/>
        <end position="49"/>
    </location>
</feature>
<dbReference type="Gene3D" id="3.10.50.40">
    <property type="match status" value="2"/>
</dbReference>
<dbReference type="InterPro" id="IPR046357">
    <property type="entry name" value="PPIase_dom_sf"/>
</dbReference>
<keyword evidence="8" id="KW-0697">Rotamase</keyword>
<name>A0ABP0RXJ0_9DINO</name>
<evidence type="ECO:0000256" key="6">
    <source>
        <dbReference type="ARBA" id="ARBA00022737"/>
    </source>
</evidence>
<dbReference type="InterPro" id="IPR050754">
    <property type="entry name" value="FKBP4/5/8-like"/>
</dbReference>
<dbReference type="InterPro" id="IPR013105">
    <property type="entry name" value="TPR_2"/>
</dbReference>
<dbReference type="SUPFAM" id="SSF46565">
    <property type="entry name" value="Chaperone J-domain"/>
    <property type="match status" value="1"/>
</dbReference>
<dbReference type="InterPro" id="IPR036249">
    <property type="entry name" value="Thioredoxin-like_sf"/>
</dbReference>
<keyword evidence="7 10" id="KW-0802">TPR repeat</keyword>
<dbReference type="EMBL" id="CAXAMN010026694">
    <property type="protein sequence ID" value="CAK9105103.1"/>
    <property type="molecule type" value="Genomic_DNA"/>
</dbReference>
<feature type="transmembrane region" description="Helical" evidence="12">
    <location>
        <begin position="1252"/>
        <end position="1274"/>
    </location>
</feature>
<gene>
    <name evidence="14" type="ORF">CCMP2556_LOCUS49208</name>
</gene>
<evidence type="ECO:0000256" key="5">
    <source>
        <dbReference type="ARBA" id="ARBA00022553"/>
    </source>
</evidence>
<evidence type="ECO:0000256" key="2">
    <source>
        <dbReference type="ARBA" id="ARBA00004496"/>
    </source>
</evidence>
<evidence type="ECO:0000313" key="15">
    <source>
        <dbReference type="Proteomes" id="UP001642484"/>
    </source>
</evidence>
<organism evidence="14 15">
    <name type="scientific">Durusdinium trenchii</name>
    <dbReference type="NCBI Taxonomy" id="1381693"/>
    <lineage>
        <taxon>Eukaryota</taxon>
        <taxon>Sar</taxon>
        <taxon>Alveolata</taxon>
        <taxon>Dinophyceae</taxon>
        <taxon>Suessiales</taxon>
        <taxon>Symbiodiniaceae</taxon>
        <taxon>Durusdinium</taxon>
    </lineage>
</organism>
<dbReference type="PROSITE" id="PS50005">
    <property type="entry name" value="TPR"/>
    <property type="match status" value="1"/>
</dbReference>
<evidence type="ECO:0000256" key="8">
    <source>
        <dbReference type="ARBA" id="ARBA00023110"/>
    </source>
</evidence>